<accession>A0A926FAB0</accession>
<evidence type="ECO:0000313" key="1">
    <source>
        <dbReference type="EMBL" id="MBC8597218.1"/>
    </source>
</evidence>
<reference evidence="1" key="1">
    <citation type="submission" date="2020-08" db="EMBL/GenBank/DDBJ databases">
        <title>Genome public.</title>
        <authorList>
            <person name="Liu C."/>
            <person name="Sun Q."/>
        </authorList>
    </citation>
    <scope>NUCLEOTIDE SEQUENCE</scope>
    <source>
        <strain evidence="1">NSJ-50</strain>
    </source>
</reference>
<proteinExistence type="predicted"/>
<dbReference type="EMBL" id="JACRTE010000017">
    <property type="protein sequence ID" value="MBC8597218.1"/>
    <property type="molecule type" value="Genomic_DNA"/>
</dbReference>
<dbReference type="Proteomes" id="UP000647416">
    <property type="component" value="Unassembled WGS sequence"/>
</dbReference>
<comment type="caution">
    <text evidence="1">The sequence shown here is derived from an EMBL/GenBank/DDBJ whole genome shotgun (WGS) entry which is preliminary data.</text>
</comment>
<gene>
    <name evidence="1" type="ORF">H8706_10130</name>
</gene>
<evidence type="ECO:0000313" key="2">
    <source>
        <dbReference type="Proteomes" id="UP000647416"/>
    </source>
</evidence>
<sequence>MFNQNLLKAKIIEKGISTIKLCNELGICEATFYRKISRNGDFSRFEIKKITDTLDLSAEERDNIFFAH</sequence>
<organism evidence="1 2">
    <name type="scientific">Qingrenia yutianensis</name>
    <dbReference type="NCBI Taxonomy" id="2763676"/>
    <lineage>
        <taxon>Bacteria</taxon>
        <taxon>Bacillati</taxon>
        <taxon>Bacillota</taxon>
        <taxon>Clostridia</taxon>
        <taxon>Eubacteriales</taxon>
        <taxon>Oscillospiraceae</taxon>
        <taxon>Qingrenia</taxon>
    </lineage>
</organism>
<protein>
    <submittedName>
        <fullName evidence="1">XRE family transcriptional regulator</fullName>
    </submittedName>
</protein>
<name>A0A926FAB0_9FIRM</name>
<dbReference type="AlphaFoldDB" id="A0A926FAB0"/>
<dbReference type="RefSeq" id="WP_262432530.1">
    <property type="nucleotide sequence ID" value="NZ_JACRTE010000017.1"/>
</dbReference>
<keyword evidence="2" id="KW-1185">Reference proteome</keyword>